<evidence type="ECO:0000256" key="2">
    <source>
        <dbReference type="ARBA" id="ARBA00022801"/>
    </source>
</evidence>
<feature type="active site" evidence="4">
    <location>
        <position position="17"/>
    </location>
</feature>
<keyword evidence="2" id="KW-0378">Hydrolase</keyword>
<dbReference type="Pfam" id="PF01451">
    <property type="entry name" value="LMWPc"/>
    <property type="match status" value="1"/>
</dbReference>
<dbReference type="GO" id="GO:0004725">
    <property type="term" value="F:protein tyrosine phosphatase activity"/>
    <property type="evidence" value="ECO:0007669"/>
    <property type="project" value="InterPro"/>
</dbReference>
<evidence type="ECO:0000256" key="3">
    <source>
        <dbReference type="ARBA" id="ARBA00022912"/>
    </source>
</evidence>
<dbReference type="Proteomes" id="UP001197875">
    <property type="component" value="Unassembled WGS sequence"/>
</dbReference>
<keyword evidence="3" id="KW-0904">Protein phosphatase</keyword>
<comment type="caution">
    <text evidence="6">The sequence shown here is derived from an EMBL/GenBank/DDBJ whole genome shotgun (WGS) entry which is preliminary data.</text>
</comment>
<proteinExistence type="inferred from homology"/>
<dbReference type="AlphaFoldDB" id="A0AAE3DRY8"/>
<comment type="similarity">
    <text evidence="1">Belongs to the low molecular weight phosphotyrosine protein phosphatase family.</text>
</comment>
<name>A0AAE3DRY8_9FIRM</name>
<sequence length="153" mass="17518">MKRFDRLIFVSNSDTCRAPMAKGIMRSKYLLSDLEVDSRGLVVLFPEPVNPKVEAVMEKHNQSLKDHTAEALRESDFDERTLILAVDEENQRKVFENYENAQNVFLLSNYVSSTEEIKDPYGGSLEDYGACYDLMESLISKLVVLLNEEELLC</sequence>
<dbReference type="InterPro" id="IPR036196">
    <property type="entry name" value="Ptyr_pPase_sf"/>
</dbReference>
<dbReference type="InterPro" id="IPR017867">
    <property type="entry name" value="Tyr_phospatase_low_mol_wt"/>
</dbReference>
<dbReference type="InterPro" id="IPR050438">
    <property type="entry name" value="LMW_PTPase"/>
</dbReference>
<reference evidence="6 7" key="1">
    <citation type="submission" date="2021-10" db="EMBL/GenBank/DDBJ databases">
        <title>Anaerobic single-cell dispensing facilitates the cultivation of human gut bacteria.</title>
        <authorList>
            <person name="Afrizal A."/>
        </authorList>
    </citation>
    <scope>NUCLEOTIDE SEQUENCE [LARGE SCALE GENOMIC DNA]</scope>
    <source>
        <strain evidence="6 7">CLA-AA-H277</strain>
    </source>
</reference>
<dbReference type="Gene3D" id="3.40.50.2300">
    <property type="match status" value="1"/>
</dbReference>
<gene>
    <name evidence="6" type="ORF">LKD71_05940</name>
</gene>
<dbReference type="InterPro" id="IPR023485">
    <property type="entry name" value="Ptyr_pPase"/>
</dbReference>
<protein>
    <submittedName>
        <fullName evidence="6">Phosphotyrosine protein phosphatase</fullName>
    </submittedName>
</protein>
<evidence type="ECO:0000256" key="4">
    <source>
        <dbReference type="PIRSR" id="PIRSR617867-1"/>
    </source>
</evidence>
<keyword evidence="7" id="KW-1185">Reference proteome</keyword>
<dbReference type="RefSeq" id="WP_178046528.1">
    <property type="nucleotide sequence ID" value="NZ_JAJEPR010000007.1"/>
</dbReference>
<feature type="active site" description="Proton donor" evidence="4">
    <location>
        <position position="119"/>
    </location>
</feature>
<accession>A0AAE3DRY8</accession>
<dbReference type="PANTHER" id="PTHR11717:SF31">
    <property type="entry name" value="LOW MOLECULAR WEIGHT PROTEIN-TYROSINE-PHOSPHATASE ETP-RELATED"/>
    <property type="match status" value="1"/>
</dbReference>
<evidence type="ECO:0000259" key="5">
    <source>
        <dbReference type="SMART" id="SM00226"/>
    </source>
</evidence>
<dbReference type="SUPFAM" id="SSF52788">
    <property type="entry name" value="Phosphotyrosine protein phosphatases I"/>
    <property type="match status" value="1"/>
</dbReference>
<feature type="domain" description="Phosphotyrosine protein phosphatase I" evidence="5">
    <location>
        <begin position="5"/>
        <end position="145"/>
    </location>
</feature>
<dbReference type="PRINTS" id="PR00719">
    <property type="entry name" value="LMWPTPASE"/>
</dbReference>
<organism evidence="6 7">
    <name type="scientific">Fusicatenibacter faecihominis</name>
    <dbReference type="NCBI Taxonomy" id="2881276"/>
    <lineage>
        <taxon>Bacteria</taxon>
        <taxon>Bacillati</taxon>
        <taxon>Bacillota</taxon>
        <taxon>Clostridia</taxon>
        <taxon>Lachnospirales</taxon>
        <taxon>Lachnospiraceae</taxon>
        <taxon>Fusicatenibacter</taxon>
    </lineage>
</organism>
<evidence type="ECO:0000313" key="7">
    <source>
        <dbReference type="Proteomes" id="UP001197875"/>
    </source>
</evidence>
<evidence type="ECO:0000256" key="1">
    <source>
        <dbReference type="ARBA" id="ARBA00011063"/>
    </source>
</evidence>
<evidence type="ECO:0000313" key="6">
    <source>
        <dbReference type="EMBL" id="MCC2189353.1"/>
    </source>
</evidence>
<dbReference type="SMART" id="SM00226">
    <property type="entry name" value="LMWPc"/>
    <property type="match status" value="1"/>
</dbReference>
<dbReference type="PANTHER" id="PTHR11717">
    <property type="entry name" value="LOW MOLECULAR WEIGHT PROTEIN TYROSINE PHOSPHATASE"/>
    <property type="match status" value="1"/>
</dbReference>
<dbReference type="EMBL" id="JAJEPR010000007">
    <property type="protein sequence ID" value="MCC2189353.1"/>
    <property type="molecule type" value="Genomic_DNA"/>
</dbReference>